<reference evidence="1 2" key="1">
    <citation type="submission" date="2021-06" db="EMBL/GenBank/DDBJ databases">
        <authorList>
            <person name="Palmer J.M."/>
        </authorList>
    </citation>
    <scope>NUCLEOTIDE SEQUENCE [LARGE SCALE GENOMIC DNA]</scope>
    <source>
        <strain evidence="2">if_2019</strain>
        <tissue evidence="1">Muscle</tissue>
    </source>
</reference>
<accession>A0ABV0SWF1</accession>
<gene>
    <name evidence="1" type="ORF">ILYODFUR_012578</name>
</gene>
<comment type="caution">
    <text evidence="1">The sequence shown here is derived from an EMBL/GenBank/DDBJ whole genome shotgun (WGS) entry which is preliminary data.</text>
</comment>
<keyword evidence="2" id="KW-1185">Reference proteome</keyword>
<organism evidence="1 2">
    <name type="scientific">Ilyodon furcidens</name>
    <name type="common">goldbreast splitfin</name>
    <dbReference type="NCBI Taxonomy" id="33524"/>
    <lineage>
        <taxon>Eukaryota</taxon>
        <taxon>Metazoa</taxon>
        <taxon>Chordata</taxon>
        <taxon>Craniata</taxon>
        <taxon>Vertebrata</taxon>
        <taxon>Euteleostomi</taxon>
        <taxon>Actinopterygii</taxon>
        <taxon>Neopterygii</taxon>
        <taxon>Teleostei</taxon>
        <taxon>Neoteleostei</taxon>
        <taxon>Acanthomorphata</taxon>
        <taxon>Ovalentaria</taxon>
        <taxon>Atherinomorphae</taxon>
        <taxon>Cyprinodontiformes</taxon>
        <taxon>Goodeidae</taxon>
        <taxon>Ilyodon</taxon>
    </lineage>
</organism>
<name>A0ABV0SWF1_9TELE</name>
<evidence type="ECO:0000313" key="1">
    <source>
        <dbReference type="EMBL" id="MEQ2224950.1"/>
    </source>
</evidence>
<protein>
    <submittedName>
        <fullName evidence="1">Uncharacterized protein</fullName>
    </submittedName>
</protein>
<proteinExistence type="predicted"/>
<sequence>MVFLAFSGQNQSKARGRNSGKLVIVSWLIDAHGDLKTGLCGSRLCGSGCQCVLLIWRTHDTRMHYGKKVISRRHYDGLGNFVLGNFCVGSPAVQVNVTLTRVTCLSIVKDHLKTMKTVSP</sequence>
<dbReference type="Proteomes" id="UP001482620">
    <property type="component" value="Unassembled WGS sequence"/>
</dbReference>
<evidence type="ECO:0000313" key="2">
    <source>
        <dbReference type="Proteomes" id="UP001482620"/>
    </source>
</evidence>
<dbReference type="EMBL" id="JAHRIQ010012579">
    <property type="protein sequence ID" value="MEQ2224950.1"/>
    <property type="molecule type" value="Genomic_DNA"/>
</dbReference>